<dbReference type="Proteomes" id="UP000681967">
    <property type="component" value="Unassembled WGS sequence"/>
</dbReference>
<evidence type="ECO:0000313" key="4">
    <source>
        <dbReference type="Proteomes" id="UP000676336"/>
    </source>
</evidence>
<feature type="non-terminal residue" evidence="3">
    <location>
        <position position="49"/>
    </location>
</feature>
<dbReference type="AlphaFoldDB" id="A0A8S3BLP1"/>
<accession>A0A8S3BLP1</accession>
<evidence type="ECO:0000313" key="1">
    <source>
        <dbReference type="EMBL" id="CAF4445685.1"/>
    </source>
</evidence>
<proteinExistence type="predicted"/>
<sequence length="49" mass="5505">MAVNNLLARDNEGDEDFDDDYVGADLISLLDVNPHNEHPGLILESEFFD</sequence>
<dbReference type="Proteomes" id="UP000676336">
    <property type="component" value="Unassembled WGS sequence"/>
</dbReference>
<protein>
    <submittedName>
        <fullName evidence="3">Uncharacterized protein</fullName>
    </submittedName>
</protein>
<organism evidence="3 4">
    <name type="scientific">Rotaria magnacalcarata</name>
    <dbReference type="NCBI Taxonomy" id="392030"/>
    <lineage>
        <taxon>Eukaryota</taxon>
        <taxon>Metazoa</taxon>
        <taxon>Spiralia</taxon>
        <taxon>Gnathifera</taxon>
        <taxon>Rotifera</taxon>
        <taxon>Eurotatoria</taxon>
        <taxon>Bdelloidea</taxon>
        <taxon>Philodinida</taxon>
        <taxon>Philodinidae</taxon>
        <taxon>Rotaria</taxon>
    </lineage>
</organism>
<reference evidence="3" key="1">
    <citation type="submission" date="2021-02" db="EMBL/GenBank/DDBJ databases">
        <authorList>
            <person name="Nowell W R."/>
        </authorList>
    </citation>
    <scope>NUCLEOTIDE SEQUENCE</scope>
</reference>
<dbReference type="EMBL" id="CAJOBJ010144724">
    <property type="protein sequence ID" value="CAF4778716.1"/>
    <property type="molecule type" value="Genomic_DNA"/>
</dbReference>
<name>A0A8S3BLP1_9BILA</name>
<dbReference type="EMBL" id="CAJOBI010152269">
    <property type="protein sequence ID" value="CAF4815857.1"/>
    <property type="molecule type" value="Genomic_DNA"/>
</dbReference>
<comment type="caution">
    <text evidence="3">The sequence shown here is derived from an EMBL/GenBank/DDBJ whole genome shotgun (WGS) entry which is preliminary data.</text>
</comment>
<evidence type="ECO:0000313" key="2">
    <source>
        <dbReference type="EMBL" id="CAF4778716.1"/>
    </source>
</evidence>
<gene>
    <name evidence="1" type="ORF">BYL167_LOCUS33522</name>
    <name evidence="2" type="ORF">GIL414_LOCUS46249</name>
    <name evidence="3" type="ORF">SMN809_LOCUS47806</name>
</gene>
<dbReference type="Proteomes" id="UP000681720">
    <property type="component" value="Unassembled WGS sequence"/>
</dbReference>
<evidence type="ECO:0000313" key="3">
    <source>
        <dbReference type="EMBL" id="CAF4815857.1"/>
    </source>
</evidence>
<dbReference type="EMBL" id="CAJOBH010065402">
    <property type="protein sequence ID" value="CAF4445685.1"/>
    <property type="molecule type" value="Genomic_DNA"/>
</dbReference>